<organism evidence="1 2">
    <name type="scientific">Candidatus Methylumidiphilus alinenensis</name>
    <dbReference type="NCBI Taxonomy" id="2202197"/>
    <lineage>
        <taxon>Bacteria</taxon>
        <taxon>Pseudomonadati</taxon>
        <taxon>Pseudomonadota</taxon>
        <taxon>Gammaproteobacteria</taxon>
        <taxon>Methylococcales</taxon>
        <taxon>Candidatus Methylumidiphilus</taxon>
    </lineage>
</organism>
<accession>A0A2W4RUX6</accession>
<dbReference type="Proteomes" id="UP000249396">
    <property type="component" value="Unassembled WGS sequence"/>
</dbReference>
<protein>
    <recommendedName>
        <fullName evidence="3">NodB homology domain-containing protein</fullName>
    </recommendedName>
</protein>
<comment type="caution">
    <text evidence="1">The sequence shown here is derived from an EMBL/GenBank/DDBJ whole genome shotgun (WGS) entry which is preliminary data.</text>
</comment>
<evidence type="ECO:0000313" key="2">
    <source>
        <dbReference type="Proteomes" id="UP000249396"/>
    </source>
</evidence>
<dbReference type="GO" id="GO:0005975">
    <property type="term" value="P:carbohydrate metabolic process"/>
    <property type="evidence" value="ECO:0007669"/>
    <property type="project" value="InterPro"/>
</dbReference>
<evidence type="ECO:0000313" key="1">
    <source>
        <dbReference type="EMBL" id="PZN83328.1"/>
    </source>
</evidence>
<proteinExistence type="predicted"/>
<dbReference type="SUPFAM" id="SSF88713">
    <property type="entry name" value="Glycoside hydrolase/deacetylase"/>
    <property type="match status" value="1"/>
</dbReference>
<name>A0A2W4RUX6_9GAMM</name>
<dbReference type="AlphaFoldDB" id="A0A2W4RUX6"/>
<evidence type="ECO:0008006" key="3">
    <source>
        <dbReference type="Google" id="ProtNLM"/>
    </source>
</evidence>
<gene>
    <name evidence="1" type="ORF">DM484_04695</name>
</gene>
<reference evidence="1 2" key="1">
    <citation type="journal article" date="2018" name="Aquat. Microb. Ecol.">
        <title>Gammaproteobacterial methanotrophs dominate.</title>
        <authorList>
            <person name="Rissanen A.J."/>
            <person name="Saarenheimo J."/>
            <person name="Tiirola M."/>
            <person name="Peura S."/>
            <person name="Aalto S.L."/>
            <person name="Karvinen A."/>
            <person name="Nykanen H."/>
        </authorList>
    </citation>
    <scope>NUCLEOTIDE SEQUENCE [LARGE SCALE GENOMIC DNA]</scope>
    <source>
        <strain evidence="1">AMbin10</strain>
    </source>
</reference>
<dbReference type="EMBL" id="QJPH01000188">
    <property type="protein sequence ID" value="PZN83328.1"/>
    <property type="molecule type" value="Genomic_DNA"/>
</dbReference>
<dbReference type="InterPro" id="IPR011330">
    <property type="entry name" value="Glyco_hydro/deAcase_b/a-brl"/>
</dbReference>
<sequence>MNIILSADYEVFFGRNTGTVEKTLLEPSQLLCDMAARHGVPLVFFVDAGFLLRLREDGRRFPALMRDYERVMRQLQQFVAAGHEIQLHVHPHWEDSHWNGQSWDIDTRRYRLHDFDESEIRRIVCSYADILRSVAGSEGVYAYRAGGWMIQPFTSIRQALLDAGVFIDSTIFVNGSSATIEYGCSFDFSNAPLESHWFFDDDPLLNNPEGAFLEIPIASFRVPPLFYWRFVMAKKFGGDKHRSLSNGSAIPATRLQLLKKLTCWTSSVVSMDGYKASFLADALRQYEQVGKTDFLVIGHPKALTPYSLQRLERFIVENRANEFVGFGAYRGLLAGRK</sequence>
<dbReference type="Gene3D" id="3.20.20.370">
    <property type="entry name" value="Glycoside hydrolase/deacetylase"/>
    <property type="match status" value="1"/>
</dbReference>